<comment type="caution">
    <text evidence="1">The sequence shown here is derived from an EMBL/GenBank/DDBJ whole genome shotgun (WGS) entry which is preliminary data.</text>
</comment>
<organism evidence="1 2">
    <name type="scientific">Candidatus Uhrbacteria bacterium GW2011_GWC1_41_20</name>
    <dbReference type="NCBI Taxonomy" id="1618983"/>
    <lineage>
        <taxon>Bacteria</taxon>
        <taxon>Candidatus Uhriibacteriota</taxon>
    </lineage>
</organism>
<name>A0A0G0XQZ8_9BACT</name>
<evidence type="ECO:0000313" key="2">
    <source>
        <dbReference type="Proteomes" id="UP000033930"/>
    </source>
</evidence>
<dbReference type="GO" id="GO:0003677">
    <property type="term" value="F:DNA binding"/>
    <property type="evidence" value="ECO:0007669"/>
    <property type="project" value="InterPro"/>
</dbReference>
<proteinExistence type="predicted"/>
<evidence type="ECO:0000313" key="1">
    <source>
        <dbReference type="EMBL" id="KKR99315.1"/>
    </source>
</evidence>
<dbReference type="GO" id="GO:0009307">
    <property type="term" value="P:DNA restriction-modification system"/>
    <property type="evidence" value="ECO:0007669"/>
    <property type="project" value="InterPro"/>
</dbReference>
<dbReference type="GO" id="GO:0009036">
    <property type="term" value="F:type II site-specific deoxyribonuclease activity"/>
    <property type="evidence" value="ECO:0007669"/>
    <property type="project" value="InterPro"/>
</dbReference>
<accession>A0A0G0XQZ8</accession>
<dbReference type="AlphaFoldDB" id="A0A0G0XQZ8"/>
<reference evidence="1 2" key="1">
    <citation type="journal article" date="2015" name="Nature">
        <title>rRNA introns, odd ribosomes, and small enigmatic genomes across a large radiation of phyla.</title>
        <authorList>
            <person name="Brown C.T."/>
            <person name="Hug L.A."/>
            <person name="Thomas B.C."/>
            <person name="Sharon I."/>
            <person name="Castelle C.J."/>
            <person name="Singh A."/>
            <person name="Wilkins M.J."/>
            <person name="Williams K.H."/>
            <person name="Banfield J.F."/>
        </authorList>
    </citation>
    <scope>NUCLEOTIDE SEQUENCE [LARGE SCALE GENOMIC DNA]</scope>
</reference>
<sequence length="235" mass="26889">MPYLKFISDNDLCVAVARVINIIETAEHDAEIKLHKNVIDPFSALFHGVTHSISYQEWIEQEKARQTQKTMQNAIGDFHQEVLGAVPGWKDLGVGGGLDVVNEEKKIIAEVKNKFNTTKGNHKVEIYDAIKAKLKMPEYAGYVGYFVEVIPQGKKKYDKPFTPPDNKTKKRRPVKNKIRVIDGVSFYEMATGRKNALQELFEVLPQVLADKHRYKLSKKETKEYFGLFKLAFSTR</sequence>
<dbReference type="Pfam" id="PF09553">
    <property type="entry name" value="RE_Eco47II"/>
    <property type="match status" value="1"/>
</dbReference>
<gene>
    <name evidence="1" type="ORF">UU50_C0007G0003</name>
</gene>
<dbReference type="InterPro" id="IPR019057">
    <property type="entry name" value="Restrct_endonuc_II_Eco47II"/>
</dbReference>
<protein>
    <submittedName>
        <fullName evidence="1">Type II restriction enzyme Eco47II</fullName>
    </submittedName>
</protein>
<dbReference type="Proteomes" id="UP000033930">
    <property type="component" value="Unassembled WGS sequence"/>
</dbReference>
<dbReference type="EMBL" id="LCAW01000007">
    <property type="protein sequence ID" value="KKR99315.1"/>
    <property type="molecule type" value="Genomic_DNA"/>
</dbReference>